<dbReference type="AlphaFoldDB" id="A0A553R4M1"/>
<organism evidence="1 2">
    <name type="scientific">Danionella cerebrum</name>
    <dbReference type="NCBI Taxonomy" id="2873325"/>
    <lineage>
        <taxon>Eukaryota</taxon>
        <taxon>Metazoa</taxon>
        <taxon>Chordata</taxon>
        <taxon>Craniata</taxon>
        <taxon>Vertebrata</taxon>
        <taxon>Euteleostomi</taxon>
        <taxon>Actinopterygii</taxon>
        <taxon>Neopterygii</taxon>
        <taxon>Teleostei</taxon>
        <taxon>Ostariophysi</taxon>
        <taxon>Cypriniformes</taxon>
        <taxon>Danionidae</taxon>
        <taxon>Danioninae</taxon>
        <taxon>Danionella</taxon>
    </lineage>
</organism>
<gene>
    <name evidence="1" type="ORF">DNTS_032789</name>
</gene>
<dbReference type="EMBL" id="SRMA01025241">
    <property type="protein sequence ID" value="TRY97134.1"/>
    <property type="molecule type" value="Genomic_DNA"/>
</dbReference>
<sequence>MKKCFWLIPDDIITCLKQQIQLSVRSTLRERISLNPLGSRCCEIPRAEGHRSCSASFLNRPSEGAWPLRGCDADHTHWRKGDRPGVKVTPRWLEQGKSTWETPRETRNETVWLLETCAFPLECAPQRVFRLHSSVVQSTCISLTEGDVLSPSPFATTCESVVFPDVSGALIVFWASGMRGVFGESVFELRHSWRRLKPAEPEDELFVCLLSMAQERLYCEENYRELEKCGTA</sequence>
<dbReference type="Proteomes" id="UP000316079">
    <property type="component" value="Unassembled WGS sequence"/>
</dbReference>
<accession>A0A553R4M1</accession>
<comment type="caution">
    <text evidence="1">The sequence shown here is derived from an EMBL/GenBank/DDBJ whole genome shotgun (WGS) entry which is preliminary data.</text>
</comment>
<protein>
    <submittedName>
        <fullName evidence="1">Uncharacterized protein</fullName>
    </submittedName>
</protein>
<evidence type="ECO:0000313" key="2">
    <source>
        <dbReference type="Proteomes" id="UP000316079"/>
    </source>
</evidence>
<evidence type="ECO:0000313" key="1">
    <source>
        <dbReference type="EMBL" id="TRY97134.1"/>
    </source>
</evidence>
<name>A0A553R4M1_9TELE</name>
<keyword evidence="2" id="KW-1185">Reference proteome</keyword>
<reference evidence="1 2" key="1">
    <citation type="journal article" date="2019" name="Sci. Data">
        <title>Hybrid genome assembly and annotation of Danionella translucida.</title>
        <authorList>
            <person name="Kadobianskyi M."/>
            <person name="Schulze L."/>
            <person name="Schuelke M."/>
            <person name="Judkewitz B."/>
        </authorList>
    </citation>
    <scope>NUCLEOTIDE SEQUENCE [LARGE SCALE GENOMIC DNA]</scope>
    <source>
        <strain evidence="1 2">Bolton</strain>
    </source>
</reference>
<proteinExistence type="predicted"/>